<organism evidence="3 4">
    <name type="scientific">Neonectria ditissima</name>
    <dbReference type="NCBI Taxonomy" id="78410"/>
    <lineage>
        <taxon>Eukaryota</taxon>
        <taxon>Fungi</taxon>
        <taxon>Dikarya</taxon>
        <taxon>Ascomycota</taxon>
        <taxon>Pezizomycotina</taxon>
        <taxon>Sordariomycetes</taxon>
        <taxon>Hypocreomycetidae</taxon>
        <taxon>Hypocreales</taxon>
        <taxon>Nectriaceae</taxon>
        <taxon>Neonectria</taxon>
    </lineage>
</organism>
<keyword evidence="2" id="KW-0472">Membrane</keyword>
<keyword evidence="2" id="KW-0812">Transmembrane</keyword>
<gene>
    <name evidence="3" type="ORF">AK830_g10093</name>
</gene>
<accession>A0A0P7B7U5</accession>
<evidence type="ECO:0000313" key="4">
    <source>
        <dbReference type="Proteomes" id="UP000050424"/>
    </source>
</evidence>
<proteinExistence type="predicted"/>
<sequence>MAGFNAGPWRKPVSNVLHTVAILGGLVSTLLAVLVAISGTTLTNTNGHHLLLKDQALVSFKGLVPNNDSSEFLVHLHWFVNAFAWEYPDAPDGIPTAGVASRGLRFSADIVEDLHRIAADAQLPPDSYDCPRLGGFVPTCKNVFFEAWRSYAVAGGLPIVGWLSLVMLVSAVALFALTVATELMIWKRPYWMRCRCVFLKRCCPCPKGTKAEIEKLDDHVWDSVRLSYWGLTAAYFLLPAAQGAFNSMLLLRYMAYIEERLPEGISMEAERNMTGEMTLWAAFLSSAVSALCMLAKWRLSRRPTGWMDEQNLGQLERSSVDEPEEAAPTGRRGADDNEVRYTD</sequence>
<dbReference type="EMBL" id="LKCW01000202">
    <property type="protein sequence ID" value="KPM36487.1"/>
    <property type="molecule type" value="Genomic_DNA"/>
</dbReference>
<dbReference type="OrthoDB" id="4818293at2759"/>
<comment type="caution">
    <text evidence="3">The sequence shown here is derived from an EMBL/GenBank/DDBJ whole genome shotgun (WGS) entry which is preliminary data.</text>
</comment>
<evidence type="ECO:0000313" key="3">
    <source>
        <dbReference type="EMBL" id="KPM36487.1"/>
    </source>
</evidence>
<feature type="compositionally biased region" description="Basic and acidic residues" evidence="1">
    <location>
        <begin position="332"/>
        <end position="343"/>
    </location>
</feature>
<feature type="transmembrane region" description="Helical" evidence="2">
    <location>
        <begin position="159"/>
        <end position="185"/>
    </location>
</feature>
<name>A0A0P7B7U5_9HYPO</name>
<evidence type="ECO:0000256" key="1">
    <source>
        <dbReference type="SAM" id="MobiDB-lite"/>
    </source>
</evidence>
<keyword evidence="2" id="KW-1133">Transmembrane helix</keyword>
<evidence type="ECO:0000256" key="2">
    <source>
        <dbReference type="SAM" id="Phobius"/>
    </source>
</evidence>
<protein>
    <submittedName>
        <fullName evidence="3">Uncharacterized protein</fullName>
    </submittedName>
</protein>
<feature type="transmembrane region" description="Helical" evidence="2">
    <location>
        <begin position="20"/>
        <end position="42"/>
    </location>
</feature>
<feature type="transmembrane region" description="Helical" evidence="2">
    <location>
        <begin position="233"/>
        <end position="257"/>
    </location>
</feature>
<dbReference type="Proteomes" id="UP000050424">
    <property type="component" value="Unassembled WGS sequence"/>
</dbReference>
<dbReference type="AlphaFoldDB" id="A0A0P7B7U5"/>
<reference evidence="3 4" key="1">
    <citation type="submission" date="2015-09" db="EMBL/GenBank/DDBJ databases">
        <title>Draft genome of a European isolate of the apple canker pathogen Neonectria ditissima.</title>
        <authorList>
            <person name="Gomez-Cortecero A."/>
            <person name="Harrison R.J."/>
            <person name="Armitage A.D."/>
        </authorList>
    </citation>
    <scope>NUCLEOTIDE SEQUENCE [LARGE SCALE GENOMIC DNA]</scope>
    <source>
        <strain evidence="3 4">R09/05</strain>
    </source>
</reference>
<feature type="region of interest" description="Disordered" evidence="1">
    <location>
        <begin position="310"/>
        <end position="343"/>
    </location>
</feature>
<keyword evidence="4" id="KW-1185">Reference proteome</keyword>